<name>D5BZZ9_NITHN</name>
<dbReference type="EMBL" id="CP001798">
    <property type="protein sequence ID" value="ADE16246.1"/>
    <property type="molecule type" value="Genomic_DNA"/>
</dbReference>
<dbReference type="HOGENOM" id="CLU_2554818_0_0_6"/>
<dbReference type="KEGG" id="nhl:Nhal_3195"/>
<sequence>MQHIITLIGRMLIASIFFMAGMNKIPSQTSVSPLAKLGAYLNELRGHGNLWNTVCLAAKDHRVGNRKDLGAYPRLVSLQGDC</sequence>
<protein>
    <submittedName>
        <fullName evidence="1">Uncharacterized protein</fullName>
    </submittedName>
</protein>
<proteinExistence type="predicted"/>
<gene>
    <name evidence="1" type="ordered locus">Nhal_3195</name>
</gene>
<dbReference type="AlphaFoldDB" id="D5BZZ9"/>
<dbReference type="RefSeq" id="WP_013034096.1">
    <property type="nucleotide sequence ID" value="NC_013960.1"/>
</dbReference>
<reference evidence="2" key="1">
    <citation type="submission" date="2010-04" db="EMBL/GenBank/DDBJ databases">
        <title>Complete genome sequence of Nitrosococcus halophilus Nc4, a salt-adapted, aerobic obligate ammonia-oxidizing sulfur purple bacterium.</title>
        <authorList>
            <consortium name="US DOE Joint Genome Institute"/>
            <person name="Campbell M.A."/>
            <person name="Malfatti S.A."/>
            <person name="Chain P.S.G."/>
            <person name="Heidelberg J.F."/>
            <person name="Ward B.B."/>
            <person name="Klotz M.G."/>
        </authorList>
    </citation>
    <scope>NUCLEOTIDE SEQUENCE [LARGE SCALE GENOMIC DNA]</scope>
    <source>
        <strain evidence="2">Nc4</strain>
    </source>
</reference>
<evidence type="ECO:0000313" key="2">
    <source>
        <dbReference type="Proteomes" id="UP000001844"/>
    </source>
</evidence>
<keyword evidence="2" id="KW-1185">Reference proteome</keyword>
<dbReference type="Proteomes" id="UP000001844">
    <property type="component" value="Chromosome"/>
</dbReference>
<evidence type="ECO:0000313" key="1">
    <source>
        <dbReference type="EMBL" id="ADE16246.1"/>
    </source>
</evidence>
<organism evidence="1 2">
    <name type="scientific">Nitrosococcus halophilus (strain Nc4)</name>
    <dbReference type="NCBI Taxonomy" id="472759"/>
    <lineage>
        <taxon>Bacteria</taxon>
        <taxon>Pseudomonadati</taxon>
        <taxon>Pseudomonadota</taxon>
        <taxon>Gammaproteobacteria</taxon>
        <taxon>Chromatiales</taxon>
        <taxon>Chromatiaceae</taxon>
        <taxon>Nitrosococcus</taxon>
    </lineage>
</organism>
<accession>D5BZZ9</accession>